<feature type="chain" id="PRO_5025653870" evidence="1">
    <location>
        <begin position="18"/>
        <end position="254"/>
    </location>
</feature>
<organism evidence="3 4">
    <name type="scientific">Noviherbaspirillum galbum</name>
    <dbReference type="NCBI Taxonomy" id="2709383"/>
    <lineage>
        <taxon>Bacteria</taxon>
        <taxon>Pseudomonadati</taxon>
        <taxon>Pseudomonadota</taxon>
        <taxon>Betaproteobacteria</taxon>
        <taxon>Burkholderiales</taxon>
        <taxon>Oxalobacteraceae</taxon>
        <taxon>Noviherbaspirillum</taxon>
    </lineage>
</organism>
<dbReference type="PROSITE" id="PS50990">
    <property type="entry name" value="PEPTIDASE_C39"/>
    <property type="match status" value="1"/>
</dbReference>
<dbReference type="Gene3D" id="3.90.70.10">
    <property type="entry name" value="Cysteine proteinases"/>
    <property type="match status" value="1"/>
</dbReference>
<gene>
    <name evidence="3" type="ORF">G3574_23445</name>
</gene>
<comment type="caution">
    <text evidence="3">The sequence shown here is derived from an EMBL/GenBank/DDBJ whole genome shotgun (WGS) entry which is preliminary data.</text>
</comment>
<evidence type="ECO:0000313" key="4">
    <source>
        <dbReference type="Proteomes" id="UP000482155"/>
    </source>
</evidence>
<dbReference type="GO" id="GO:0005524">
    <property type="term" value="F:ATP binding"/>
    <property type="evidence" value="ECO:0007669"/>
    <property type="project" value="InterPro"/>
</dbReference>
<keyword evidence="1" id="KW-0732">Signal</keyword>
<dbReference type="CDD" id="cd02423">
    <property type="entry name" value="Peptidase_C39G"/>
    <property type="match status" value="1"/>
</dbReference>
<feature type="signal peptide" evidence="1">
    <location>
        <begin position="1"/>
        <end position="17"/>
    </location>
</feature>
<proteinExistence type="predicted"/>
<name>A0A6B3SZF9_9BURK</name>
<protein>
    <submittedName>
        <fullName evidence="3">C39 family peptidase</fullName>
    </submittedName>
</protein>
<dbReference type="Pfam" id="PF03412">
    <property type="entry name" value="Peptidase_C39"/>
    <property type="match status" value="1"/>
</dbReference>
<accession>A0A6B3SZF9</accession>
<dbReference type="EMBL" id="JAAIVB010000078">
    <property type="protein sequence ID" value="NEX64049.1"/>
    <property type="molecule type" value="Genomic_DNA"/>
</dbReference>
<dbReference type="GO" id="GO:0008233">
    <property type="term" value="F:peptidase activity"/>
    <property type="evidence" value="ECO:0007669"/>
    <property type="project" value="InterPro"/>
</dbReference>
<dbReference type="GO" id="GO:0016020">
    <property type="term" value="C:membrane"/>
    <property type="evidence" value="ECO:0007669"/>
    <property type="project" value="InterPro"/>
</dbReference>
<evidence type="ECO:0000256" key="1">
    <source>
        <dbReference type="SAM" id="SignalP"/>
    </source>
</evidence>
<feature type="domain" description="Peptidase C39" evidence="2">
    <location>
        <begin position="64"/>
        <end position="195"/>
    </location>
</feature>
<dbReference type="RefSeq" id="WP_163967970.1">
    <property type="nucleotide sequence ID" value="NZ_JAAIVB010000078.1"/>
</dbReference>
<dbReference type="InterPro" id="IPR005074">
    <property type="entry name" value="Peptidase_C39"/>
</dbReference>
<sequence length="254" mass="28219">MVMILLGVVAAAISGSAAVSIHEPADQPKGQFQIPQTLTGAGYGTQAVTMEPFSELKYKNIVRQAFDYSCGSAALVTILNHYIGLPVTEQQAMEGMLERGEKEKIIERRGFSLLDMKRYLASVNVESGGFRAEVKDLLSLKHPAIVPIDYAGFKHFVVLRGIRDDLVYIADPSAGNIVFSLREFTSLWDRNTLFLLYPRKDQPALAHLALTDQELGVFDMDRVKDRANFQPMGTAYMLERAMNSGVTGTYLHRQ</sequence>
<reference evidence="3 4" key="1">
    <citation type="submission" date="2020-02" db="EMBL/GenBank/DDBJ databases">
        <authorList>
            <person name="Kim M.K."/>
        </authorList>
    </citation>
    <scope>NUCLEOTIDE SEQUENCE [LARGE SCALE GENOMIC DNA]</scope>
    <source>
        <strain evidence="3 4">17J57-3</strain>
    </source>
</reference>
<dbReference type="GO" id="GO:0006508">
    <property type="term" value="P:proteolysis"/>
    <property type="evidence" value="ECO:0007669"/>
    <property type="project" value="InterPro"/>
</dbReference>
<dbReference type="AlphaFoldDB" id="A0A6B3SZF9"/>
<keyword evidence="4" id="KW-1185">Reference proteome</keyword>
<evidence type="ECO:0000259" key="2">
    <source>
        <dbReference type="PROSITE" id="PS50990"/>
    </source>
</evidence>
<evidence type="ECO:0000313" key="3">
    <source>
        <dbReference type="EMBL" id="NEX64049.1"/>
    </source>
</evidence>
<dbReference type="Proteomes" id="UP000482155">
    <property type="component" value="Unassembled WGS sequence"/>
</dbReference>